<dbReference type="EMBL" id="ML738587">
    <property type="protein sequence ID" value="KAE8167976.1"/>
    <property type="molecule type" value="Genomic_DNA"/>
</dbReference>
<evidence type="ECO:0000256" key="5">
    <source>
        <dbReference type="ARBA" id="ARBA00023136"/>
    </source>
</evidence>
<dbReference type="GO" id="GO:0022857">
    <property type="term" value="F:transmembrane transporter activity"/>
    <property type="evidence" value="ECO:0007669"/>
    <property type="project" value="InterPro"/>
</dbReference>
<keyword evidence="4 7" id="KW-1133">Transmembrane helix</keyword>
<dbReference type="PROSITE" id="PS50850">
    <property type="entry name" value="MFS"/>
    <property type="match status" value="1"/>
</dbReference>
<keyword evidence="5 7" id="KW-0472">Membrane</keyword>
<keyword evidence="3 7" id="KW-0812">Transmembrane</keyword>
<dbReference type="Pfam" id="PF07690">
    <property type="entry name" value="MFS_1"/>
    <property type="match status" value="1"/>
</dbReference>
<feature type="transmembrane region" description="Helical" evidence="7">
    <location>
        <begin position="367"/>
        <end position="386"/>
    </location>
</feature>
<dbReference type="Proteomes" id="UP000326950">
    <property type="component" value="Unassembled WGS sequence"/>
</dbReference>
<dbReference type="Gene3D" id="1.20.1720.10">
    <property type="entry name" value="Multidrug resistance protein D"/>
    <property type="match status" value="1"/>
</dbReference>
<dbReference type="OrthoDB" id="435022at2759"/>
<feature type="transmembrane region" description="Helical" evidence="7">
    <location>
        <begin position="39"/>
        <end position="59"/>
    </location>
</feature>
<feature type="transmembrane region" description="Helical" evidence="7">
    <location>
        <begin position="106"/>
        <end position="123"/>
    </location>
</feature>
<feature type="transmembrane region" description="Helical" evidence="7">
    <location>
        <begin position="464"/>
        <end position="482"/>
    </location>
</feature>
<evidence type="ECO:0000256" key="6">
    <source>
        <dbReference type="SAM" id="MobiDB-lite"/>
    </source>
</evidence>
<feature type="domain" description="Major facilitator superfamily (MFS) profile" evidence="8">
    <location>
        <begin position="40"/>
        <end position="485"/>
    </location>
</feature>
<dbReference type="InterPro" id="IPR011701">
    <property type="entry name" value="MFS"/>
</dbReference>
<dbReference type="PANTHER" id="PTHR23502">
    <property type="entry name" value="MAJOR FACILITATOR SUPERFAMILY"/>
    <property type="match status" value="1"/>
</dbReference>
<dbReference type="AlphaFoldDB" id="A0A5N6VAC1"/>
<organism evidence="9 10">
    <name type="scientific">Aspergillus tamarii</name>
    <dbReference type="NCBI Taxonomy" id="41984"/>
    <lineage>
        <taxon>Eukaryota</taxon>
        <taxon>Fungi</taxon>
        <taxon>Dikarya</taxon>
        <taxon>Ascomycota</taxon>
        <taxon>Pezizomycotina</taxon>
        <taxon>Eurotiomycetes</taxon>
        <taxon>Eurotiomycetidae</taxon>
        <taxon>Eurotiales</taxon>
        <taxon>Aspergillaceae</taxon>
        <taxon>Aspergillus</taxon>
        <taxon>Aspergillus subgen. Circumdati</taxon>
    </lineage>
</organism>
<proteinExistence type="predicted"/>
<evidence type="ECO:0000313" key="10">
    <source>
        <dbReference type="Proteomes" id="UP000326950"/>
    </source>
</evidence>
<name>A0A5N6VAC1_ASPTM</name>
<dbReference type="Gene3D" id="1.20.1250.20">
    <property type="entry name" value="MFS general substrate transporter like domains"/>
    <property type="match status" value="1"/>
</dbReference>
<feature type="transmembrane region" description="Helical" evidence="7">
    <location>
        <begin position="278"/>
        <end position="301"/>
    </location>
</feature>
<comment type="subcellular location">
    <subcellularLocation>
        <location evidence="1">Membrane</location>
        <topology evidence="1">Multi-pass membrane protein</topology>
    </subcellularLocation>
</comment>
<keyword evidence="10" id="KW-1185">Reference proteome</keyword>
<evidence type="ECO:0000256" key="7">
    <source>
        <dbReference type="SAM" id="Phobius"/>
    </source>
</evidence>
<keyword evidence="2" id="KW-0813">Transport</keyword>
<dbReference type="SUPFAM" id="SSF103473">
    <property type="entry name" value="MFS general substrate transporter"/>
    <property type="match status" value="1"/>
</dbReference>
<reference evidence="9 10" key="1">
    <citation type="submission" date="2019-04" db="EMBL/GenBank/DDBJ databases">
        <title>Friends and foes A comparative genomics study of 23 Aspergillus species from section Flavi.</title>
        <authorList>
            <consortium name="DOE Joint Genome Institute"/>
            <person name="Kjaerbolling I."/>
            <person name="Vesth T."/>
            <person name="Frisvad J.C."/>
            <person name="Nybo J.L."/>
            <person name="Theobald S."/>
            <person name="Kildgaard S."/>
            <person name="Isbrandt T."/>
            <person name="Kuo A."/>
            <person name="Sato A."/>
            <person name="Lyhne E.K."/>
            <person name="Kogle M.E."/>
            <person name="Wiebenga A."/>
            <person name="Kun R.S."/>
            <person name="Lubbers R.J."/>
            <person name="Makela M.R."/>
            <person name="Barry K."/>
            <person name="Chovatia M."/>
            <person name="Clum A."/>
            <person name="Daum C."/>
            <person name="Haridas S."/>
            <person name="He G."/>
            <person name="LaButti K."/>
            <person name="Lipzen A."/>
            <person name="Mondo S."/>
            <person name="Riley R."/>
            <person name="Salamov A."/>
            <person name="Simmons B.A."/>
            <person name="Magnuson J.K."/>
            <person name="Henrissat B."/>
            <person name="Mortensen U.H."/>
            <person name="Larsen T.O."/>
            <person name="Devries R.P."/>
            <person name="Grigoriev I.V."/>
            <person name="Machida M."/>
            <person name="Baker S.E."/>
            <person name="Andersen M.R."/>
        </authorList>
    </citation>
    <scope>NUCLEOTIDE SEQUENCE [LARGE SCALE GENOMIC DNA]</scope>
    <source>
        <strain evidence="9 10">CBS 117626</strain>
    </source>
</reference>
<dbReference type="GO" id="GO:0005886">
    <property type="term" value="C:plasma membrane"/>
    <property type="evidence" value="ECO:0007669"/>
    <property type="project" value="TreeGrafter"/>
</dbReference>
<sequence length="492" mass="53680">MNNSQEASEEGRPVESTPLLQPHPGKERYSVFTIGQKRLIILTATIASMFSPISANIYYPALNSIALDLDVTSSQISLTITTYMICQGLAPTLTGSFADQIGRRPAYILCFLIYITSNIALALQHSYPALLVFRAVQSTGSSGTVALASAVAADVITSAERGSYMSITSLGNILAPSLGPLVGGVLSECLGWQSIFWFLAMLSTIFFIPLVLFLPETCRTIVGNGSIPASGWNRSILNWWMSKHPHRKPILIPSSNSEPVLQAQLPKRKINPLSTLSVLFHLPAGLILLTNGLIFASYYAITAALPSQLRSIYRLSDLNIGLSFIPMGAGTLLSATFNGIIVDWNYRRMIAKDRREMESFDVEKARLGVGGPMTLLAPLPILIYALTTPTTHPPPLALTLTLIFTISFTLTATYNILNILLVDLHYTTPATIMATNNLVRCLLGAAATALVHPCIQHWGVRTTYCAVAVVVLSVVPLLWMVWRWGLHWRKGK</sequence>
<evidence type="ECO:0000313" key="9">
    <source>
        <dbReference type="EMBL" id="KAE8167976.1"/>
    </source>
</evidence>
<accession>A0A5N6VAC1</accession>
<evidence type="ECO:0000256" key="2">
    <source>
        <dbReference type="ARBA" id="ARBA00022448"/>
    </source>
</evidence>
<evidence type="ECO:0000259" key="8">
    <source>
        <dbReference type="PROSITE" id="PS50850"/>
    </source>
</evidence>
<protein>
    <submittedName>
        <fullName evidence="9">Major facilitator superfamily domain-containing protein</fullName>
    </submittedName>
</protein>
<gene>
    <name evidence="9" type="ORF">BDV40DRAFT_295097</name>
</gene>
<dbReference type="InterPro" id="IPR020846">
    <property type="entry name" value="MFS_dom"/>
</dbReference>
<feature type="transmembrane region" description="Helical" evidence="7">
    <location>
        <begin position="195"/>
        <end position="214"/>
    </location>
</feature>
<dbReference type="InterPro" id="IPR036259">
    <property type="entry name" value="MFS_trans_sf"/>
</dbReference>
<feature type="transmembrane region" description="Helical" evidence="7">
    <location>
        <begin position="321"/>
        <end position="346"/>
    </location>
</feature>
<evidence type="ECO:0000256" key="1">
    <source>
        <dbReference type="ARBA" id="ARBA00004141"/>
    </source>
</evidence>
<evidence type="ECO:0000256" key="3">
    <source>
        <dbReference type="ARBA" id="ARBA00022692"/>
    </source>
</evidence>
<dbReference type="PANTHER" id="PTHR23502:SF144">
    <property type="entry name" value="MAJOR FACILITATOR SUPERFAMILY (MFS) PROFILE DOMAIN-CONTAINING PROTEIN"/>
    <property type="match status" value="1"/>
</dbReference>
<dbReference type="FunFam" id="1.20.1720.10:FF:000009">
    <property type="entry name" value="MFS multidrug transporter"/>
    <property type="match status" value="1"/>
</dbReference>
<evidence type="ECO:0000256" key="4">
    <source>
        <dbReference type="ARBA" id="ARBA00022989"/>
    </source>
</evidence>
<feature type="transmembrane region" description="Helical" evidence="7">
    <location>
        <begin position="71"/>
        <end position="94"/>
    </location>
</feature>
<feature type="region of interest" description="Disordered" evidence="6">
    <location>
        <begin position="1"/>
        <end position="23"/>
    </location>
</feature>
<feature type="transmembrane region" description="Helical" evidence="7">
    <location>
        <begin position="438"/>
        <end position="458"/>
    </location>
</feature>
<feature type="transmembrane region" description="Helical" evidence="7">
    <location>
        <begin position="398"/>
        <end position="417"/>
    </location>
</feature>